<keyword evidence="3" id="KW-1185">Reference proteome</keyword>
<protein>
    <submittedName>
        <fullName evidence="2">GPP34 family phosphoprotein</fullName>
    </submittedName>
</protein>
<dbReference type="RefSeq" id="WP_345628298.1">
    <property type="nucleotide sequence ID" value="NZ_BAABJR010000004.1"/>
</dbReference>
<accession>A0ABP9T0M6</accession>
<feature type="region of interest" description="Disordered" evidence="1">
    <location>
        <begin position="121"/>
        <end position="141"/>
    </location>
</feature>
<gene>
    <name evidence="2" type="ORF">GCM10023323_17650</name>
</gene>
<name>A0ABP9T0M6_9ACTN</name>
<dbReference type="EMBL" id="BAABJR010000004">
    <property type="protein sequence ID" value="GAA5206393.1"/>
    <property type="molecule type" value="Genomic_DNA"/>
</dbReference>
<feature type="compositionally biased region" description="Basic and acidic residues" evidence="1">
    <location>
        <begin position="129"/>
        <end position="141"/>
    </location>
</feature>
<reference evidence="3" key="1">
    <citation type="journal article" date="2019" name="Int. J. Syst. Evol. Microbiol.">
        <title>The Global Catalogue of Microorganisms (GCM) 10K type strain sequencing project: providing services to taxonomists for standard genome sequencing and annotation.</title>
        <authorList>
            <consortium name="The Broad Institute Genomics Platform"/>
            <consortium name="The Broad Institute Genome Sequencing Center for Infectious Disease"/>
            <person name="Wu L."/>
            <person name="Ma J."/>
        </authorList>
    </citation>
    <scope>NUCLEOTIDE SEQUENCE [LARGE SCALE GENOMIC DNA]</scope>
    <source>
        <strain evidence="3">JCM 18306</strain>
    </source>
</reference>
<dbReference type="Pfam" id="PF05719">
    <property type="entry name" value="GPP34"/>
    <property type="match status" value="1"/>
</dbReference>
<organism evidence="2 3">
    <name type="scientific">Streptomyces thinghirensis</name>
    <dbReference type="NCBI Taxonomy" id="551547"/>
    <lineage>
        <taxon>Bacteria</taxon>
        <taxon>Bacillati</taxon>
        <taxon>Actinomycetota</taxon>
        <taxon>Actinomycetes</taxon>
        <taxon>Kitasatosporales</taxon>
        <taxon>Streptomycetaceae</taxon>
        <taxon>Streptomyces</taxon>
    </lineage>
</organism>
<dbReference type="InterPro" id="IPR008628">
    <property type="entry name" value="GPP34-like"/>
</dbReference>
<evidence type="ECO:0000256" key="1">
    <source>
        <dbReference type="SAM" id="MobiDB-lite"/>
    </source>
</evidence>
<sequence length="220" mass="23949">MNTARDLFVITLEVPSSRPIAQGDVSLVLAGAELVDLRDAHVLRLDGDRIVPLDDHPDGTDALTAQASAQLVMEPPYETVEQWLWRRGRGLAGSYADDLASQTAGDARGGLLPRFLRHFAPNRSQEPSVRPRHEATDPHQGLDDSVLAAFAGTLGIGEATPPQPTERTDPTERTGTTTADQADDVGLILAVVSDALMELEAERQRRQIEQDAYDNVWRAP</sequence>
<feature type="region of interest" description="Disordered" evidence="1">
    <location>
        <begin position="155"/>
        <end position="184"/>
    </location>
</feature>
<evidence type="ECO:0000313" key="3">
    <source>
        <dbReference type="Proteomes" id="UP001499878"/>
    </source>
</evidence>
<proteinExistence type="predicted"/>
<evidence type="ECO:0000313" key="2">
    <source>
        <dbReference type="EMBL" id="GAA5206393.1"/>
    </source>
</evidence>
<comment type="caution">
    <text evidence="2">The sequence shown here is derived from an EMBL/GenBank/DDBJ whole genome shotgun (WGS) entry which is preliminary data.</text>
</comment>
<dbReference type="Proteomes" id="UP001499878">
    <property type="component" value="Unassembled WGS sequence"/>
</dbReference>